<dbReference type="Proteomes" id="UP000468901">
    <property type="component" value="Unassembled WGS sequence"/>
</dbReference>
<dbReference type="RefSeq" id="WP_152215197.1">
    <property type="nucleotide sequence ID" value="NZ_JBAQYD010000358.1"/>
</dbReference>
<organism evidence="2 3">
    <name type="scientific">Parvibaculum sedimenti</name>
    <dbReference type="NCBI Taxonomy" id="2608632"/>
    <lineage>
        <taxon>Bacteria</taxon>
        <taxon>Pseudomonadati</taxon>
        <taxon>Pseudomonadota</taxon>
        <taxon>Alphaproteobacteria</taxon>
        <taxon>Hyphomicrobiales</taxon>
        <taxon>Parvibaculaceae</taxon>
        <taxon>Parvibaculum</taxon>
    </lineage>
</organism>
<protein>
    <submittedName>
        <fullName evidence="2">SDR family oxidoreductase</fullName>
    </submittedName>
</protein>
<dbReference type="PRINTS" id="PR00081">
    <property type="entry name" value="GDHRDH"/>
</dbReference>
<dbReference type="SUPFAM" id="SSF51735">
    <property type="entry name" value="NAD(P)-binding Rossmann-fold domains"/>
    <property type="match status" value="1"/>
</dbReference>
<comment type="caution">
    <text evidence="2">The sequence shown here is derived from an EMBL/GenBank/DDBJ whole genome shotgun (WGS) entry which is preliminary data.</text>
</comment>
<gene>
    <name evidence="2" type="ORF">F2P47_05625</name>
</gene>
<dbReference type="Pfam" id="PF13561">
    <property type="entry name" value="adh_short_C2"/>
    <property type="match status" value="1"/>
</dbReference>
<dbReference type="AlphaFoldDB" id="A0A6N6VL03"/>
<dbReference type="InterPro" id="IPR002347">
    <property type="entry name" value="SDR_fam"/>
</dbReference>
<reference evidence="2 3" key="1">
    <citation type="submission" date="2019-09" db="EMBL/GenBank/DDBJ databases">
        <title>Parvibaculum sedimenti sp. nov., isolated from sediment.</title>
        <authorList>
            <person name="Wang Y."/>
        </authorList>
    </citation>
    <scope>NUCLEOTIDE SEQUENCE [LARGE SCALE GENOMIC DNA]</scope>
    <source>
        <strain evidence="2 3">HXT-9</strain>
    </source>
</reference>
<keyword evidence="3" id="KW-1185">Reference proteome</keyword>
<comment type="similarity">
    <text evidence="1">Belongs to the short-chain dehydrogenases/reductases (SDR) family.</text>
</comment>
<dbReference type="PANTHER" id="PTHR42760:SF135">
    <property type="entry name" value="BLL7886 PROTEIN"/>
    <property type="match status" value="1"/>
</dbReference>
<name>A0A6N6VL03_9HYPH</name>
<accession>A0A6N6VL03</accession>
<evidence type="ECO:0000313" key="3">
    <source>
        <dbReference type="Proteomes" id="UP000468901"/>
    </source>
</evidence>
<dbReference type="Gene3D" id="3.40.50.720">
    <property type="entry name" value="NAD(P)-binding Rossmann-like Domain"/>
    <property type="match status" value="1"/>
</dbReference>
<dbReference type="GO" id="GO:0030497">
    <property type="term" value="P:fatty acid elongation"/>
    <property type="evidence" value="ECO:0007669"/>
    <property type="project" value="TreeGrafter"/>
</dbReference>
<sequence>MDLELRGKTVFVAGASRGIGFGMAQAFAREGAKVALTGRGEAALNEAREALIAEGVPASNLISIAGDMTRAVELAAALDATEAKLGPLHTVIANVGMSKAPLGFDISDELWDADILQNLSGSYFLAREALRRILKHPAEMRAGANIIFISSIAGVDALGTSVTYAASKAAVNHTTRALSKAVGKEGVRVNAIAPGNILFEGGVWDKNTKERPDDWGRWVRREVALRRFGKVEEIADAALFLASPRASFITGAVLVVDGGQVK</sequence>
<dbReference type="PANTHER" id="PTHR42760">
    <property type="entry name" value="SHORT-CHAIN DEHYDROGENASES/REDUCTASES FAMILY MEMBER"/>
    <property type="match status" value="1"/>
</dbReference>
<dbReference type="GO" id="GO:0016616">
    <property type="term" value="F:oxidoreductase activity, acting on the CH-OH group of donors, NAD or NADP as acceptor"/>
    <property type="evidence" value="ECO:0007669"/>
    <property type="project" value="TreeGrafter"/>
</dbReference>
<dbReference type="EMBL" id="WESC01000004">
    <property type="protein sequence ID" value="KAB7741225.1"/>
    <property type="molecule type" value="Genomic_DNA"/>
</dbReference>
<evidence type="ECO:0000313" key="2">
    <source>
        <dbReference type="EMBL" id="KAB7741225.1"/>
    </source>
</evidence>
<dbReference type="InterPro" id="IPR036291">
    <property type="entry name" value="NAD(P)-bd_dom_sf"/>
</dbReference>
<proteinExistence type="inferred from homology"/>
<dbReference type="CDD" id="cd05233">
    <property type="entry name" value="SDR_c"/>
    <property type="match status" value="1"/>
</dbReference>
<dbReference type="FunFam" id="3.40.50.720:FF:000084">
    <property type="entry name" value="Short-chain dehydrogenase reductase"/>
    <property type="match status" value="1"/>
</dbReference>
<evidence type="ECO:0000256" key="1">
    <source>
        <dbReference type="ARBA" id="ARBA00006484"/>
    </source>
</evidence>